<evidence type="ECO:0000256" key="1">
    <source>
        <dbReference type="ARBA" id="ARBA00010928"/>
    </source>
</evidence>
<evidence type="ECO:0000313" key="5">
    <source>
        <dbReference type="EMBL" id="PZW30570.1"/>
    </source>
</evidence>
<evidence type="ECO:0000259" key="3">
    <source>
        <dbReference type="Pfam" id="PF01408"/>
    </source>
</evidence>
<dbReference type="SUPFAM" id="SSF51735">
    <property type="entry name" value="NAD(P)-binding Rossmann-fold domains"/>
    <property type="match status" value="1"/>
</dbReference>
<dbReference type="InterPro" id="IPR036291">
    <property type="entry name" value="NAD(P)-bd_dom_sf"/>
</dbReference>
<dbReference type="Pfam" id="PF01408">
    <property type="entry name" value="GFO_IDH_MocA"/>
    <property type="match status" value="1"/>
</dbReference>
<dbReference type="AlphaFoldDB" id="A0A326UGS0"/>
<dbReference type="PANTHER" id="PTHR22604">
    <property type="entry name" value="OXIDOREDUCTASES"/>
    <property type="match status" value="1"/>
</dbReference>
<dbReference type="GO" id="GO:0016491">
    <property type="term" value="F:oxidoreductase activity"/>
    <property type="evidence" value="ECO:0007669"/>
    <property type="project" value="UniProtKB-KW"/>
</dbReference>
<feature type="domain" description="GFO/IDH/MocA-like oxidoreductase" evidence="4">
    <location>
        <begin position="140"/>
        <end position="254"/>
    </location>
</feature>
<dbReference type="SUPFAM" id="SSF55347">
    <property type="entry name" value="Glyceraldehyde-3-phosphate dehydrogenase-like, C-terminal domain"/>
    <property type="match status" value="1"/>
</dbReference>
<dbReference type="RefSeq" id="WP_170142577.1">
    <property type="nucleotide sequence ID" value="NZ_BIFX01000001.1"/>
</dbReference>
<dbReference type="InterPro" id="IPR050984">
    <property type="entry name" value="Gfo/Idh/MocA_domain"/>
</dbReference>
<evidence type="ECO:0000259" key="4">
    <source>
        <dbReference type="Pfam" id="PF22725"/>
    </source>
</evidence>
<dbReference type="InterPro" id="IPR000683">
    <property type="entry name" value="Gfo/Idh/MocA-like_OxRdtase_N"/>
</dbReference>
<organism evidence="5 6">
    <name type="scientific">Thermosporothrix hazakensis</name>
    <dbReference type="NCBI Taxonomy" id="644383"/>
    <lineage>
        <taxon>Bacteria</taxon>
        <taxon>Bacillati</taxon>
        <taxon>Chloroflexota</taxon>
        <taxon>Ktedonobacteria</taxon>
        <taxon>Ktedonobacterales</taxon>
        <taxon>Thermosporotrichaceae</taxon>
        <taxon>Thermosporothrix</taxon>
    </lineage>
</organism>
<dbReference type="EMBL" id="QKUF01000007">
    <property type="protein sequence ID" value="PZW30570.1"/>
    <property type="molecule type" value="Genomic_DNA"/>
</dbReference>
<name>A0A326UGS0_THEHA</name>
<dbReference type="Pfam" id="PF22725">
    <property type="entry name" value="GFO_IDH_MocA_C3"/>
    <property type="match status" value="1"/>
</dbReference>
<dbReference type="Proteomes" id="UP000248806">
    <property type="component" value="Unassembled WGS sequence"/>
</dbReference>
<comment type="caution">
    <text evidence="5">The sequence shown here is derived from an EMBL/GenBank/DDBJ whole genome shotgun (WGS) entry which is preliminary data.</text>
</comment>
<dbReference type="GO" id="GO:0000166">
    <property type="term" value="F:nucleotide binding"/>
    <property type="evidence" value="ECO:0007669"/>
    <property type="project" value="InterPro"/>
</dbReference>
<comment type="similarity">
    <text evidence="1">Belongs to the Gfo/Idh/MocA family.</text>
</comment>
<reference evidence="5 6" key="1">
    <citation type="submission" date="2018-06" db="EMBL/GenBank/DDBJ databases">
        <title>Genomic Encyclopedia of Archaeal and Bacterial Type Strains, Phase II (KMG-II): from individual species to whole genera.</title>
        <authorList>
            <person name="Goeker M."/>
        </authorList>
    </citation>
    <scope>NUCLEOTIDE SEQUENCE [LARGE SCALE GENOMIC DNA]</scope>
    <source>
        <strain evidence="5 6">ATCC BAA-1881</strain>
    </source>
</reference>
<feature type="domain" description="Gfo/Idh/MocA-like oxidoreductase N-terminal" evidence="3">
    <location>
        <begin position="9"/>
        <end position="128"/>
    </location>
</feature>
<keyword evidence="6" id="KW-1185">Reference proteome</keyword>
<dbReference type="Gene3D" id="3.40.50.720">
    <property type="entry name" value="NAD(P)-binding Rossmann-like Domain"/>
    <property type="match status" value="1"/>
</dbReference>
<gene>
    <name evidence="5" type="ORF">EI42_02542</name>
</gene>
<proteinExistence type="inferred from homology"/>
<accession>A0A326UGS0</accession>
<keyword evidence="2" id="KW-0560">Oxidoreductase</keyword>
<dbReference type="InterPro" id="IPR055170">
    <property type="entry name" value="GFO_IDH_MocA-like_dom"/>
</dbReference>
<dbReference type="PANTHER" id="PTHR22604:SF105">
    <property type="entry name" value="TRANS-1,2-DIHYDROBENZENE-1,2-DIOL DEHYDROGENASE"/>
    <property type="match status" value="1"/>
</dbReference>
<sequence length="333" mass="36689">MQGMKREFIRWGILGTAQISIRAVAPAIQASTNGRLVAVASRDPQKAADLYSFVPGLRIYADYQELLDDPAIDAVYIPLPNSLHAEWAIKAAEAGKHVLCEKPLAVTVEEAKEMIEAAEEHNVLLMEAFMYRFHPQIQWALKQIHAGEIGQIKLVRASFTIDIRDEPENIRLKPELAGGSLVDLGCYAVNLCHAVYGQAPRSVSARVHVVKPGGVDLAMAAILDYGEGRYGLIDSGFEGPRRQSVEIVGDLGTLTIPVPFAIRNMEGIVFAMKNGQMAERNFPMVDQYQLQVEHFAECVLTGKEPERSLSESLENLATIEAIYEAAGHDWPIL</sequence>
<protein>
    <submittedName>
        <fullName evidence="5">Putative dehydrogenase</fullName>
    </submittedName>
</protein>
<dbReference type="Gene3D" id="3.30.360.10">
    <property type="entry name" value="Dihydrodipicolinate Reductase, domain 2"/>
    <property type="match status" value="1"/>
</dbReference>
<evidence type="ECO:0000313" key="6">
    <source>
        <dbReference type="Proteomes" id="UP000248806"/>
    </source>
</evidence>
<evidence type="ECO:0000256" key="2">
    <source>
        <dbReference type="ARBA" id="ARBA00023002"/>
    </source>
</evidence>